<dbReference type="Pfam" id="PF22638">
    <property type="entry name" value="FlgK_D1"/>
    <property type="match status" value="1"/>
</dbReference>
<dbReference type="PANTHER" id="PTHR30033">
    <property type="entry name" value="FLAGELLAR HOOK-ASSOCIATED PROTEIN 1"/>
    <property type="match status" value="1"/>
</dbReference>
<dbReference type="InterPro" id="IPR053927">
    <property type="entry name" value="FlgK_helical"/>
</dbReference>
<dbReference type="GO" id="GO:0005198">
    <property type="term" value="F:structural molecule activity"/>
    <property type="evidence" value="ECO:0007669"/>
    <property type="project" value="InterPro"/>
</dbReference>
<dbReference type="RefSeq" id="WP_127788519.1">
    <property type="nucleotide sequence ID" value="NZ_SACL01000005.1"/>
</dbReference>
<dbReference type="GO" id="GO:0044780">
    <property type="term" value="P:bacterial-type flagellum assembly"/>
    <property type="evidence" value="ECO:0007669"/>
    <property type="project" value="InterPro"/>
</dbReference>
<feature type="domain" description="Flagellar basal body rod protein N-terminal" evidence="7">
    <location>
        <begin position="7"/>
        <end position="37"/>
    </location>
</feature>
<evidence type="ECO:0000256" key="5">
    <source>
        <dbReference type="ARBA" id="ARBA00022525"/>
    </source>
</evidence>
<comment type="caution">
    <text evidence="10">The sequence shown here is derived from an EMBL/GenBank/DDBJ whole genome shotgun (WGS) entry which is preliminary data.</text>
</comment>
<dbReference type="GO" id="GO:0009424">
    <property type="term" value="C:bacterial-type flagellum hook"/>
    <property type="evidence" value="ECO:0007669"/>
    <property type="project" value="InterPro"/>
</dbReference>
<feature type="domain" description="Flagellar hook-associated protein FlgK helical" evidence="9">
    <location>
        <begin position="92"/>
        <end position="312"/>
    </location>
</feature>
<dbReference type="GO" id="GO:0009425">
    <property type="term" value="C:bacterial-type flagellum basal body"/>
    <property type="evidence" value="ECO:0007669"/>
    <property type="project" value="UniProtKB-SubCell"/>
</dbReference>
<dbReference type="OrthoDB" id="7181295at2"/>
<evidence type="ECO:0000313" key="10">
    <source>
        <dbReference type="EMBL" id="RVT95659.1"/>
    </source>
</evidence>
<dbReference type="InterPro" id="IPR001444">
    <property type="entry name" value="Flag_bb_rod_N"/>
</dbReference>
<accession>A0A437MDC8</accession>
<evidence type="ECO:0000256" key="3">
    <source>
        <dbReference type="ARBA" id="ARBA00009677"/>
    </source>
</evidence>
<feature type="domain" description="Flagellar basal-body/hook protein C-terminal" evidence="8">
    <location>
        <begin position="468"/>
        <end position="505"/>
    </location>
</feature>
<proteinExistence type="inferred from homology"/>
<protein>
    <recommendedName>
        <fullName evidence="4">Flagellar hook-associated protein 1</fullName>
    </recommendedName>
</protein>
<dbReference type="AlphaFoldDB" id="A0A437MDC8"/>
<dbReference type="InterPro" id="IPR010930">
    <property type="entry name" value="Flg_bb/hook_C_dom"/>
</dbReference>
<comment type="subcellular location">
    <subcellularLocation>
        <location evidence="1">Bacterial flagellum basal body</location>
    </subcellularLocation>
    <subcellularLocation>
        <location evidence="2">Secreted</location>
    </subcellularLocation>
</comment>
<keyword evidence="10" id="KW-0282">Flagellum</keyword>
<dbReference type="SUPFAM" id="SSF64518">
    <property type="entry name" value="Phase 1 flagellin"/>
    <property type="match status" value="1"/>
</dbReference>
<sequence>MSLDTALKIAQSGLLATQRQLAITSQNVANATTTGYTRKSVTLSSADADGQPLGVRAGVTARYVDQALVNQRNYRNASAQAYSVRDTLLAGVESVYGAPTDGNTLGNVINAIQSAFTNLRDAPADTGAQREVLTAAANAARLFNEAGQAIVDARQQAQDGIENEVKSINDSLRQIASLTEQIKSLSSSGLSSADLEDKRDQAIATLSEALPVQTVRQSDGGVVLLGRNGITLTLPTKGEDILSVAHAEVGVSSYYGGAGSLPGVTMNGVDVTSQLQGGRLAENITMRDQVLPRMMAEVDVAASELAARFDAVGLTLFTDLAGGVPDTSTGYTTGGAMGFSLTIQLNSAISADPTRLRDGTHDVTGSATGASAFTMNPSGGPTGFTTLIDRVLDNAMGQEAQSGVAWAGFPATGLGPDGTLTSTITSRTLTDYATEVSGSHAAVRAEAVSNQAGATALRDALTARIDANSAVDSDTEMTNLVKLQNAYAANARVMSTVQSMYDALMAVR</sequence>
<dbReference type="EMBL" id="SACL01000005">
    <property type="protein sequence ID" value="RVT95659.1"/>
    <property type="molecule type" value="Genomic_DNA"/>
</dbReference>
<keyword evidence="10" id="KW-0966">Cell projection</keyword>
<keyword evidence="10" id="KW-0969">Cilium</keyword>
<gene>
    <name evidence="10" type="primary">flgK</name>
    <name evidence="10" type="ORF">EOD42_15785</name>
</gene>
<dbReference type="GO" id="GO:0005576">
    <property type="term" value="C:extracellular region"/>
    <property type="evidence" value="ECO:0007669"/>
    <property type="project" value="UniProtKB-SubCell"/>
</dbReference>
<evidence type="ECO:0000259" key="9">
    <source>
        <dbReference type="Pfam" id="PF22638"/>
    </source>
</evidence>
<keyword evidence="6" id="KW-0975">Bacterial flagellum</keyword>
<comment type="similarity">
    <text evidence="3">Belongs to the flagella basal body rod proteins family.</text>
</comment>
<evidence type="ECO:0000259" key="7">
    <source>
        <dbReference type="Pfam" id="PF00460"/>
    </source>
</evidence>
<name>A0A437MDC8_9PROT</name>
<evidence type="ECO:0000256" key="6">
    <source>
        <dbReference type="ARBA" id="ARBA00023143"/>
    </source>
</evidence>
<dbReference type="Pfam" id="PF00460">
    <property type="entry name" value="Flg_bb_rod"/>
    <property type="match status" value="1"/>
</dbReference>
<keyword evidence="5" id="KW-0964">Secreted</keyword>
<dbReference type="PANTHER" id="PTHR30033:SF1">
    <property type="entry name" value="FLAGELLAR HOOK-ASSOCIATED PROTEIN 1"/>
    <property type="match status" value="1"/>
</dbReference>
<dbReference type="Proteomes" id="UP000282957">
    <property type="component" value="Unassembled WGS sequence"/>
</dbReference>
<dbReference type="Pfam" id="PF06429">
    <property type="entry name" value="Flg_bbr_C"/>
    <property type="match status" value="1"/>
</dbReference>
<evidence type="ECO:0000256" key="1">
    <source>
        <dbReference type="ARBA" id="ARBA00004117"/>
    </source>
</evidence>
<evidence type="ECO:0000259" key="8">
    <source>
        <dbReference type="Pfam" id="PF06429"/>
    </source>
</evidence>
<dbReference type="InterPro" id="IPR002371">
    <property type="entry name" value="FlgK"/>
</dbReference>
<dbReference type="NCBIfam" id="TIGR02492">
    <property type="entry name" value="flgK_ends"/>
    <property type="match status" value="1"/>
</dbReference>
<organism evidence="10 11">
    <name type="scientific">Rhodovarius crocodyli</name>
    <dbReference type="NCBI Taxonomy" id="1979269"/>
    <lineage>
        <taxon>Bacteria</taxon>
        <taxon>Pseudomonadati</taxon>
        <taxon>Pseudomonadota</taxon>
        <taxon>Alphaproteobacteria</taxon>
        <taxon>Acetobacterales</taxon>
        <taxon>Roseomonadaceae</taxon>
        <taxon>Rhodovarius</taxon>
    </lineage>
</organism>
<evidence type="ECO:0000256" key="2">
    <source>
        <dbReference type="ARBA" id="ARBA00004613"/>
    </source>
</evidence>
<reference evidence="10 11" key="1">
    <citation type="submission" date="2019-01" db="EMBL/GenBank/DDBJ databases">
        <authorList>
            <person name="Chen W.-M."/>
        </authorList>
    </citation>
    <scope>NUCLEOTIDE SEQUENCE [LARGE SCALE GENOMIC DNA]</scope>
    <source>
        <strain evidence="10 11">CCP-6</strain>
    </source>
</reference>
<evidence type="ECO:0000256" key="4">
    <source>
        <dbReference type="ARBA" id="ARBA00016244"/>
    </source>
</evidence>
<keyword evidence="11" id="KW-1185">Reference proteome</keyword>
<evidence type="ECO:0000313" key="11">
    <source>
        <dbReference type="Proteomes" id="UP000282957"/>
    </source>
</evidence>